<dbReference type="Proteomes" id="UP000307956">
    <property type="component" value="Unassembled WGS sequence"/>
</dbReference>
<organism evidence="2 3">
    <name type="scientific">Pseudothauera rhizosphaerae</name>
    <dbReference type="NCBI Taxonomy" id="2565932"/>
    <lineage>
        <taxon>Bacteria</taxon>
        <taxon>Pseudomonadati</taxon>
        <taxon>Pseudomonadota</taxon>
        <taxon>Betaproteobacteria</taxon>
        <taxon>Rhodocyclales</taxon>
        <taxon>Zoogloeaceae</taxon>
        <taxon>Pseudothauera</taxon>
    </lineage>
</organism>
<accession>A0A4S4AN19</accession>
<keyword evidence="1" id="KW-1133">Transmembrane helix</keyword>
<sequence>MSWEAIAGFSSSIIALCALGLTIWQACIARKHNRLSVTPHLTTWTHSDTAKNIYAVELLNNGVGPALINSFQIQVDGHPIVGEGTEPMERVLKILFPQYQYSSWQSFVSKGYMMSAKETRSLVTIQFHGEKLPRPEEIEHATKRARVLIEYESIYKDKSTLDTSEFRANLALQGTPASGRP</sequence>
<dbReference type="EMBL" id="SSOD01000008">
    <property type="protein sequence ID" value="THF61033.1"/>
    <property type="molecule type" value="Genomic_DNA"/>
</dbReference>
<dbReference type="AlphaFoldDB" id="A0A4S4AN19"/>
<keyword evidence="1" id="KW-0812">Transmembrane</keyword>
<feature type="transmembrane region" description="Helical" evidence="1">
    <location>
        <begin position="6"/>
        <end position="24"/>
    </location>
</feature>
<dbReference type="OrthoDB" id="9182201at2"/>
<evidence type="ECO:0000256" key="1">
    <source>
        <dbReference type="SAM" id="Phobius"/>
    </source>
</evidence>
<dbReference type="RefSeq" id="WP_136385307.1">
    <property type="nucleotide sequence ID" value="NZ_SSOD01000008.1"/>
</dbReference>
<gene>
    <name evidence="2" type="ORF">E6O51_12485</name>
</gene>
<comment type="caution">
    <text evidence="2">The sequence shown here is derived from an EMBL/GenBank/DDBJ whole genome shotgun (WGS) entry which is preliminary data.</text>
</comment>
<evidence type="ECO:0000313" key="3">
    <source>
        <dbReference type="Proteomes" id="UP000307956"/>
    </source>
</evidence>
<evidence type="ECO:0000313" key="2">
    <source>
        <dbReference type="EMBL" id="THF61033.1"/>
    </source>
</evidence>
<protein>
    <submittedName>
        <fullName evidence="2">Uncharacterized protein</fullName>
    </submittedName>
</protein>
<name>A0A4S4AN19_9RHOO</name>
<proteinExistence type="predicted"/>
<keyword evidence="1" id="KW-0472">Membrane</keyword>
<keyword evidence="3" id="KW-1185">Reference proteome</keyword>
<reference evidence="2 3" key="1">
    <citation type="submission" date="2019-04" db="EMBL/GenBank/DDBJ databases">
        <title>Azoarcus rhizosphaerae sp. nov. isolated from rhizosphere of Ficus religiosa.</title>
        <authorList>
            <person name="Lin S.-Y."/>
            <person name="Hameed A."/>
            <person name="Hsu Y.-H."/>
            <person name="Young C.-C."/>
        </authorList>
    </citation>
    <scope>NUCLEOTIDE SEQUENCE [LARGE SCALE GENOMIC DNA]</scope>
    <source>
        <strain evidence="2 3">CC-YHH848</strain>
    </source>
</reference>